<accession>A0A381PZG9</accession>
<organism evidence="1">
    <name type="scientific">marine metagenome</name>
    <dbReference type="NCBI Taxonomy" id="408172"/>
    <lineage>
        <taxon>unclassified sequences</taxon>
        <taxon>metagenomes</taxon>
        <taxon>ecological metagenomes</taxon>
    </lineage>
</organism>
<dbReference type="CDD" id="cd06558">
    <property type="entry name" value="crotonase-like"/>
    <property type="match status" value="1"/>
</dbReference>
<dbReference type="EMBL" id="UINC01001150">
    <property type="protein sequence ID" value="SUZ72435.1"/>
    <property type="molecule type" value="Genomic_DNA"/>
</dbReference>
<dbReference type="InterPro" id="IPR001753">
    <property type="entry name" value="Enoyl-CoA_hydra/iso"/>
</dbReference>
<protein>
    <recommendedName>
        <fullName evidence="2">Enoyl-CoA hydratase</fullName>
    </recommendedName>
</protein>
<dbReference type="PANTHER" id="PTHR11941:SF54">
    <property type="entry name" value="ENOYL-COA HYDRATASE, MITOCHONDRIAL"/>
    <property type="match status" value="1"/>
</dbReference>
<dbReference type="AlphaFoldDB" id="A0A381PZG9"/>
<sequence>MRDGLIEAIAAIRDNPDARCLLLQAEGRNFSAGADLTEFGSAASIFEGRRIRWDRDPWLPLLGLSVPTIAAIKGHTIGSGLEMAMLCDLRIAATDAVLGLPEAKLGMLPAAGGTQSLTRLVGSGSASPIILTGRNLDASEALELGIITEVTEPGELDRTAERRAEELVGLDPDVAMKLRRCLAASKDLPLHFGLELERRLATHRKGDGPI</sequence>
<name>A0A381PZG9_9ZZZZ</name>
<dbReference type="InterPro" id="IPR029045">
    <property type="entry name" value="ClpP/crotonase-like_dom_sf"/>
</dbReference>
<dbReference type="PANTHER" id="PTHR11941">
    <property type="entry name" value="ENOYL-COA HYDRATASE-RELATED"/>
    <property type="match status" value="1"/>
</dbReference>
<dbReference type="SUPFAM" id="SSF52096">
    <property type="entry name" value="ClpP/crotonase"/>
    <property type="match status" value="1"/>
</dbReference>
<evidence type="ECO:0000313" key="1">
    <source>
        <dbReference type="EMBL" id="SUZ72435.1"/>
    </source>
</evidence>
<dbReference type="GO" id="GO:0006635">
    <property type="term" value="P:fatty acid beta-oxidation"/>
    <property type="evidence" value="ECO:0007669"/>
    <property type="project" value="TreeGrafter"/>
</dbReference>
<dbReference type="Gene3D" id="3.90.226.10">
    <property type="entry name" value="2-enoyl-CoA Hydratase, Chain A, domain 1"/>
    <property type="match status" value="1"/>
</dbReference>
<dbReference type="GO" id="GO:0003824">
    <property type="term" value="F:catalytic activity"/>
    <property type="evidence" value="ECO:0007669"/>
    <property type="project" value="UniProtKB-ARBA"/>
</dbReference>
<gene>
    <name evidence="1" type="ORF">METZ01_LOCUS25289</name>
</gene>
<evidence type="ECO:0008006" key="2">
    <source>
        <dbReference type="Google" id="ProtNLM"/>
    </source>
</evidence>
<dbReference type="Pfam" id="PF00378">
    <property type="entry name" value="ECH_1"/>
    <property type="match status" value="1"/>
</dbReference>
<reference evidence="1" key="1">
    <citation type="submission" date="2018-05" db="EMBL/GenBank/DDBJ databases">
        <authorList>
            <person name="Lanie J.A."/>
            <person name="Ng W.-L."/>
            <person name="Kazmierczak K.M."/>
            <person name="Andrzejewski T.M."/>
            <person name="Davidsen T.M."/>
            <person name="Wayne K.J."/>
            <person name="Tettelin H."/>
            <person name="Glass J.I."/>
            <person name="Rusch D."/>
            <person name="Podicherti R."/>
            <person name="Tsui H.-C.T."/>
            <person name="Winkler M.E."/>
        </authorList>
    </citation>
    <scope>NUCLEOTIDE SEQUENCE</scope>
</reference>
<proteinExistence type="predicted"/>